<protein>
    <submittedName>
        <fullName evidence="8">Tyrosine recombinase XerC</fullName>
    </submittedName>
</protein>
<proteinExistence type="inferred from homology"/>
<dbReference type="Gene3D" id="1.10.150.130">
    <property type="match status" value="1"/>
</dbReference>
<evidence type="ECO:0000259" key="7">
    <source>
        <dbReference type="PROSITE" id="PS51900"/>
    </source>
</evidence>
<dbReference type="Pfam" id="PF00589">
    <property type="entry name" value="Phage_integrase"/>
    <property type="match status" value="1"/>
</dbReference>
<evidence type="ECO:0000256" key="5">
    <source>
        <dbReference type="PROSITE-ProRule" id="PRU01248"/>
    </source>
</evidence>
<sequence length="357" mass="40652">MGTITARKRKDGSTGYTAQIVKKQNGKIVWREAKTFSKEREAKAWAAFREAELAKPGTLDQLRKPDSTLADAIDRYVTEKPEIGRTKAQCLRSIKDYKIASMECASIRSSDISAFARELLTGGRKPQTVGNYISHLSAVFRDARALWDMPLDHGEMRAAQAALSRQDTIAKSAQRDRRPTLTELDLLMQHFEDRQARAPNAVPMQKIIAFAMFSTRRQEETTRIKWEDLDEPHSRVLVRDMKHPGQKRGNDVWCELPPEALAIIKTMPHTRPEIFPFGTDAISAAFTRACKLLQIEDLHFHDLRHEGVSRLFEMGRTIPLAASVSGHKSWNSLQRYAHLREKGDKLANWPWLAKILK</sequence>
<keyword evidence="4" id="KW-0233">DNA recombination</keyword>
<dbReference type="InterPro" id="IPR013762">
    <property type="entry name" value="Integrase-like_cat_sf"/>
</dbReference>
<comment type="caution">
    <text evidence="8">The sequence shown here is derived from an EMBL/GenBank/DDBJ whole genome shotgun (WGS) entry which is preliminary data.</text>
</comment>
<dbReference type="InterPro" id="IPR050090">
    <property type="entry name" value="Tyrosine_recombinase_XerCD"/>
</dbReference>
<feature type="domain" description="Core-binding (CB)" evidence="7">
    <location>
        <begin position="67"/>
        <end position="144"/>
    </location>
</feature>
<organism evidence="8 9">
    <name type="scientific">Ciceribacter thiooxidans</name>
    <dbReference type="NCBI Taxonomy" id="1969821"/>
    <lineage>
        <taxon>Bacteria</taxon>
        <taxon>Pseudomonadati</taxon>
        <taxon>Pseudomonadota</taxon>
        <taxon>Alphaproteobacteria</taxon>
        <taxon>Hyphomicrobiales</taxon>
        <taxon>Rhizobiaceae</taxon>
        <taxon>Ciceribacter</taxon>
    </lineage>
</organism>
<name>A0ABV7I604_9HYPH</name>
<dbReference type="Gene3D" id="1.10.443.10">
    <property type="entry name" value="Intergrase catalytic core"/>
    <property type="match status" value="1"/>
</dbReference>
<evidence type="ECO:0000256" key="1">
    <source>
        <dbReference type="ARBA" id="ARBA00008857"/>
    </source>
</evidence>
<evidence type="ECO:0000256" key="2">
    <source>
        <dbReference type="ARBA" id="ARBA00022908"/>
    </source>
</evidence>
<accession>A0ABV7I604</accession>
<dbReference type="InterPro" id="IPR002104">
    <property type="entry name" value="Integrase_catalytic"/>
</dbReference>
<dbReference type="SUPFAM" id="SSF56349">
    <property type="entry name" value="DNA breaking-rejoining enzymes"/>
    <property type="match status" value="1"/>
</dbReference>
<evidence type="ECO:0000256" key="4">
    <source>
        <dbReference type="ARBA" id="ARBA00023172"/>
    </source>
</evidence>
<reference evidence="9" key="1">
    <citation type="journal article" date="2019" name="Int. J. Syst. Evol. Microbiol.">
        <title>The Global Catalogue of Microorganisms (GCM) 10K type strain sequencing project: providing services to taxonomists for standard genome sequencing and annotation.</title>
        <authorList>
            <consortium name="The Broad Institute Genomics Platform"/>
            <consortium name="The Broad Institute Genome Sequencing Center for Infectious Disease"/>
            <person name="Wu L."/>
            <person name="Ma J."/>
        </authorList>
    </citation>
    <scope>NUCLEOTIDE SEQUENCE [LARGE SCALE GENOMIC DNA]</scope>
    <source>
        <strain evidence="9">KCTC 52231</strain>
    </source>
</reference>
<dbReference type="Proteomes" id="UP001595647">
    <property type="component" value="Unassembled WGS sequence"/>
</dbReference>
<dbReference type="PANTHER" id="PTHR30349:SF41">
    <property type="entry name" value="INTEGRASE_RECOMBINASE PROTEIN MJ0367-RELATED"/>
    <property type="match status" value="1"/>
</dbReference>
<keyword evidence="2" id="KW-0229">DNA integration</keyword>
<evidence type="ECO:0000313" key="9">
    <source>
        <dbReference type="Proteomes" id="UP001595647"/>
    </source>
</evidence>
<keyword evidence="3 5" id="KW-0238">DNA-binding</keyword>
<evidence type="ECO:0000256" key="3">
    <source>
        <dbReference type="ARBA" id="ARBA00023125"/>
    </source>
</evidence>
<comment type="similarity">
    <text evidence="1">Belongs to the 'phage' integrase family.</text>
</comment>
<dbReference type="RefSeq" id="WP_182307192.1">
    <property type="nucleotide sequence ID" value="NZ_CP059896.1"/>
</dbReference>
<dbReference type="InterPro" id="IPR044068">
    <property type="entry name" value="CB"/>
</dbReference>
<dbReference type="InterPro" id="IPR010998">
    <property type="entry name" value="Integrase_recombinase_N"/>
</dbReference>
<dbReference type="PROSITE" id="PS51898">
    <property type="entry name" value="TYR_RECOMBINASE"/>
    <property type="match status" value="1"/>
</dbReference>
<dbReference type="PANTHER" id="PTHR30349">
    <property type="entry name" value="PHAGE INTEGRASE-RELATED"/>
    <property type="match status" value="1"/>
</dbReference>
<keyword evidence="9" id="KW-1185">Reference proteome</keyword>
<evidence type="ECO:0000313" key="8">
    <source>
        <dbReference type="EMBL" id="MFC3164963.1"/>
    </source>
</evidence>
<dbReference type="EMBL" id="JBHRTG010000019">
    <property type="protein sequence ID" value="MFC3164963.1"/>
    <property type="molecule type" value="Genomic_DNA"/>
</dbReference>
<gene>
    <name evidence="8" type="primary">xerC</name>
    <name evidence="8" type="ORF">ACFOHV_16910</name>
</gene>
<dbReference type="PROSITE" id="PS51900">
    <property type="entry name" value="CB"/>
    <property type="match status" value="1"/>
</dbReference>
<feature type="domain" description="Tyr recombinase" evidence="6">
    <location>
        <begin position="174"/>
        <end position="350"/>
    </location>
</feature>
<dbReference type="InterPro" id="IPR011010">
    <property type="entry name" value="DNA_brk_join_enz"/>
</dbReference>
<evidence type="ECO:0000259" key="6">
    <source>
        <dbReference type="PROSITE" id="PS51898"/>
    </source>
</evidence>